<dbReference type="InterPro" id="IPR006664">
    <property type="entry name" value="OMP_bac"/>
</dbReference>
<dbReference type="GO" id="GO:0009279">
    <property type="term" value="C:cell outer membrane"/>
    <property type="evidence" value="ECO:0007669"/>
    <property type="project" value="UniProtKB-SubCell"/>
</dbReference>
<sequence length="246" mass="27283">MENRQIKYISIILIISSLLFSGCAQKNQDLPVKEDEYASTKQGAVMGAFIGAIIGMMAKGKHKNQNAALGAVLGAGIGSAIGYSVDNQAKQIAKELNTKVDNKPEALTNPDNDLVISNTDKYVKIMLRDKMMFKTNSSIPTQEASLKLDKITNVLRKYPDTIIQVVGFTDSRGTYEYNQKLSEQRAKNIGNRIYNSGIENLIYSKGCSYNKPLIANKTKEDMAINRRVEIYLYPNQQSIVDACKAQ</sequence>
<dbReference type="InterPro" id="IPR036737">
    <property type="entry name" value="OmpA-like_sf"/>
</dbReference>
<dbReference type="InterPro" id="IPR050330">
    <property type="entry name" value="Bact_OuterMem_StrucFunc"/>
</dbReference>
<reference evidence="6 7" key="1">
    <citation type="submission" date="2018-08" db="EMBL/GenBank/DDBJ databases">
        <title>Complete genome of the Arcobacter molluscorum type strain LMG 25693.</title>
        <authorList>
            <person name="Miller W.G."/>
            <person name="Yee E."/>
            <person name="Bono J.L."/>
        </authorList>
    </citation>
    <scope>NUCLEOTIDE SEQUENCE [LARGE SCALE GENOMIC DNA]</scope>
    <source>
        <strain evidence="6 7">CECT 7696</strain>
    </source>
</reference>
<evidence type="ECO:0000256" key="3">
    <source>
        <dbReference type="ARBA" id="ARBA00023237"/>
    </source>
</evidence>
<dbReference type="InterPro" id="IPR006665">
    <property type="entry name" value="OmpA-like"/>
</dbReference>
<feature type="domain" description="OmpA-like" evidence="5">
    <location>
        <begin position="120"/>
        <end position="236"/>
    </location>
</feature>
<dbReference type="CDD" id="cd07185">
    <property type="entry name" value="OmpA_C-like"/>
    <property type="match status" value="1"/>
</dbReference>
<evidence type="ECO:0000256" key="4">
    <source>
        <dbReference type="PROSITE-ProRule" id="PRU00473"/>
    </source>
</evidence>
<dbReference type="PROSITE" id="PS51257">
    <property type="entry name" value="PROKAR_LIPOPROTEIN"/>
    <property type="match status" value="1"/>
</dbReference>
<dbReference type="KEGG" id="amol:AMOL_2436"/>
<keyword evidence="2 4" id="KW-0472">Membrane</keyword>
<dbReference type="RefSeq" id="WP_191292311.1">
    <property type="nucleotide sequence ID" value="NZ_CP032098.1"/>
</dbReference>
<dbReference type="PANTHER" id="PTHR30329:SF21">
    <property type="entry name" value="LIPOPROTEIN YIAD-RELATED"/>
    <property type="match status" value="1"/>
</dbReference>
<protein>
    <submittedName>
        <fullName evidence="6">OmpA domain-containing protein</fullName>
    </submittedName>
</protein>
<evidence type="ECO:0000313" key="6">
    <source>
        <dbReference type="EMBL" id="AXX93378.1"/>
    </source>
</evidence>
<dbReference type="InterPro" id="IPR039567">
    <property type="entry name" value="Gly-zipper"/>
</dbReference>
<name>A0AB33GZQ2_9BACT</name>
<dbReference type="Pfam" id="PF13488">
    <property type="entry name" value="Gly-zipper_Omp"/>
    <property type="match status" value="1"/>
</dbReference>
<dbReference type="AlphaFoldDB" id="A0AB33GZQ2"/>
<dbReference type="Proteomes" id="UP000262712">
    <property type="component" value="Chromosome"/>
</dbReference>
<proteinExistence type="predicted"/>
<dbReference type="PROSITE" id="PS51123">
    <property type="entry name" value="OMPA_2"/>
    <property type="match status" value="1"/>
</dbReference>
<comment type="subcellular location">
    <subcellularLocation>
        <location evidence="1">Cell outer membrane</location>
    </subcellularLocation>
</comment>
<evidence type="ECO:0000259" key="5">
    <source>
        <dbReference type="PROSITE" id="PS51123"/>
    </source>
</evidence>
<dbReference type="SUPFAM" id="SSF103088">
    <property type="entry name" value="OmpA-like"/>
    <property type="match status" value="1"/>
</dbReference>
<organism evidence="6 7">
    <name type="scientific">Malaciobacter molluscorum LMG 25693</name>
    <dbReference type="NCBI Taxonomy" id="870501"/>
    <lineage>
        <taxon>Bacteria</taxon>
        <taxon>Pseudomonadati</taxon>
        <taxon>Campylobacterota</taxon>
        <taxon>Epsilonproteobacteria</taxon>
        <taxon>Campylobacterales</taxon>
        <taxon>Arcobacteraceae</taxon>
        <taxon>Malaciobacter</taxon>
    </lineage>
</organism>
<dbReference type="Pfam" id="PF00691">
    <property type="entry name" value="OmpA"/>
    <property type="match status" value="1"/>
</dbReference>
<accession>A0AB33GZQ2</accession>
<evidence type="ECO:0000313" key="7">
    <source>
        <dbReference type="Proteomes" id="UP000262712"/>
    </source>
</evidence>
<dbReference type="PANTHER" id="PTHR30329">
    <property type="entry name" value="STATOR ELEMENT OF FLAGELLAR MOTOR COMPLEX"/>
    <property type="match status" value="1"/>
</dbReference>
<dbReference type="Gene3D" id="3.30.1330.60">
    <property type="entry name" value="OmpA-like domain"/>
    <property type="match status" value="1"/>
</dbReference>
<evidence type="ECO:0000256" key="1">
    <source>
        <dbReference type="ARBA" id="ARBA00004442"/>
    </source>
</evidence>
<dbReference type="EMBL" id="CP032098">
    <property type="protein sequence ID" value="AXX93378.1"/>
    <property type="molecule type" value="Genomic_DNA"/>
</dbReference>
<evidence type="ECO:0000256" key="2">
    <source>
        <dbReference type="ARBA" id="ARBA00023136"/>
    </source>
</evidence>
<dbReference type="PRINTS" id="PR01021">
    <property type="entry name" value="OMPADOMAIN"/>
</dbReference>
<keyword evidence="3" id="KW-0998">Cell outer membrane</keyword>
<gene>
    <name evidence="6" type="ORF">AMOL_2436</name>
</gene>